<dbReference type="InterPro" id="IPR051316">
    <property type="entry name" value="Zinc-reg_GTPase_activator"/>
</dbReference>
<dbReference type="Pfam" id="PF02492">
    <property type="entry name" value="cobW"/>
    <property type="match status" value="1"/>
</dbReference>
<evidence type="ECO:0008006" key="13">
    <source>
        <dbReference type="Google" id="ProtNLM"/>
    </source>
</evidence>
<dbReference type="OrthoDB" id="258627at2759"/>
<evidence type="ECO:0000256" key="5">
    <source>
        <dbReference type="ARBA" id="ARBA00023186"/>
    </source>
</evidence>
<dbReference type="SUPFAM" id="SSF90002">
    <property type="entry name" value="Hypothetical protein YjiA, C-terminal domain"/>
    <property type="match status" value="1"/>
</dbReference>
<evidence type="ECO:0000259" key="10">
    <source>
        <dbReference type="Pfam" id="PF07683"/>
    </source>
</evidence>
<dbReference type="Proteomes" id="UP000310189">
    <property type="component" value="Unassembled WGS sequence"/>
</dbReference>
<dbReference type="EMBL" id="SPNW01000006">
    <property type="protein sequence ID" value="TIA92559.1"/>
    <property type="molecule type" value="Genomic_DNA"/>
</dbReference>
<dbReference type="PANTHER" id="PTHR13748">
    <property type="entry name" value="COBW-RELATED"/>
    <property type="match status" value="1"/>
</dbReference>
<dbReference type="InterPro" id="IPR027417">
    <property type="entry name" value="P-loop_NTPase"/>
</dbReference>
<evidence type="ECO:0000256" key="1">
    <source>
        <dbReference type="ARBA" id="ARBA00022741"/>
    </source>
</evidence>
<keyword evidence="12" id="KW-1185">Reference proteome</keyword>
<comment type="similarity">
    <text evidence="6">Belongs to the SIMIBI class G3E GTPase family. ZNG1 subfamily.</text>
</comment>
<dbReference type="Gene3D" id="3.40.50.300">
    <property type="entry name" value="P-loop containing nucleotide triphosphate hydrolases"/>
    <property type="match status" value="1"/>
</dbReference>
<sequence length="376" mass="41084">MAGDSDYDTEIPELIEASDSADQSKRVPLTILTGYLGAGKSTLISHILTKKHGHRIAVIVNEFGDTADIERRAVNVGDQEELLELDNGCLCCSIRDAGVAAIAKMMRRKGKFDYIVLETTGLADPSGLAEMFWENELYIPDIYLDGVVCVVDAKNVLEQLDSDSRRSANECVRQIASADSVIINKQDLVSESALAEVRDALNAINATAAVHLTTYGVLDLSQVINLNAYNSVSKEVKSNSSGNHDKHNHDDNHSHSHSNTHLFGISSVQVPLPMLTQEQYGTLDKWLRSVLWESTLPCVSTSSADMEILRSKGVVSVQGVVYILQGVRDMYELKAAPAEQTQTQAQTQIHKGKIVIIGKNVDEALFTSSLTRFLGI</sequence>
<accession>A0A4T0FV13</accession>
<keyword evidence="1" id="KW-0547">Nucleotide-binding</keyword>
<evidence type="ECO:0000256" key="6">
    <source>
        <dbReference type="ARBA" id="ARBA00034320"/>
    </source>
</evidence>
<dbReference type="InterPro" id="IPR003495">
    <property type="entry name" value="CobW/HypB/UreG_nucleotide-bd"/>
</dbReference>
<dbReference type="InterPro" id="IPR036627">
    <property type="entry name" value="CobW-likC_sf"/>
</dbReference>
<name>A0A4T0FV13_9BASI</name>
<dbReference type="PANTHER" id="PTHR13748:SF31">
    <property type="entry name" value="ZINC-REGULATED GTPASE METALLOPROTEIN ACTIVATOR 1A-RELATED"/>
    <property type="match status" value="1"/>
</dbReference>
<keyword evidence="5" id="KW-0143">Chaperone</keyword>
<keyword evidence="2" id="KW-0378">Hydrolase</keyword>
<dbReference type="GO" id="GO:0005737">
    <property type="term" value="C:cytoplasm"/>
    <property type="evidence" value="ECO:0007669"/>
    <property type="project" value="TreeGrafter"/>
</dbReference>
<gene>
    <name evidence="11" type="ORF">E3P99_00551</name>
</gene>
<evidence type="ECO:0000256" key="2">
    <source>
        <dbReference type="ARBA" id="ARBA00022801"/>
    </source>
</evidence>
<dbReference type="CDD" id="cd03112">
    <property type="entry name" value="CobW-like"/>
    <property type="match status" value="1"/>
</dbReference>
<evidence type="ECO:0000313" key="12">
    <source>
        <dbReference type="Proteomes" id="UP000310189"/>
    </source>
</evidence>
<evidence type="ECO:0000256" key="3">
    <source>
        <dbReference type="ARBA" id="ARBA00022833"/>
    </source>
</evidence>
<feature type="domain" description="CobW/HypB/UreG nucleotide-binding" evidence="9">
    <location>
        <begin position="28"/>
        <end position="210"/>
    </location>
</feature>
<proteinExistence type="inferred from homology"/>
<evidence type="ECO:0000259" key="9">
    <source>
        <dbReference type="Pfam" id="PF02492"/>
    </source>
</evidence>
<dbReference type="Pfam" id="PF07683">
    <property type="entry name" value="CobW_C"/>
    <property type="match status" value="1"/>
</dbReference>
<dbReference type="GO" id="GO:0005525">
    <property type="term" value="F:GTP binding"/>
    <property type="evidence" value="ECO:0007669"/>
    <property type="project" value="UniProtKB-KW"/>
</dbReference>
<organism evidence="11 12">
    <name type="scientific">Wallemia hederae</name>
    <dbReference type="NCBI Taxonomy" id="1540922"/>
    <lineage>
        <taxon>Eukaryota</taxon>
        <taxon>Fungi</taxon>
        <taxon>Dikarya</taxon>
        <taxon>Basidiomycota</taxon>
        <taxon>Wallemiomycotina</taxon>
        <taxon>Wallemiomycetes</taxon>
        <taxon>Wallemiales</taxon>
        <taxon>Wallemiaceae</taxon>
        <taxon>Wallemia</taxon>
    </lineage>
</organism>
<comment type="caution">
    <text evidence="11">The sequence shown here is derived from an EMBL/GenBank/DDBJ whole genome shotgun (WGS) entry which is preliminary data.</text>
</comment>
<reference evidence="11 12" key="1">
    <citation type="submission" date="2019-03" db="EMBL/GenBank/DDBJ databases">
        <title>Sequencing 23 genomes of Wallemia ichthyophaga.</title>
        <authorList>
            <person name="Gostincar C."/>
        </authorList>
    </citation>
    <scope>NUCLEOTIDE SEQUENCE [LARGE SCALE GENOMIC DNA]</scope>
    <source>
        <strain evidence="11 12">EXF-5753</strain>
    </source>
</reference>
<dbReference type="SUPFAM" id="SSF52540">
    <property type="entry name" value="P-loop containing nucleoside triphosphate hydrolases"/>
    <property type="match status" value="1"/>
</dbReference>
<feature type="compositionally biased region" description="Basic and acidic residues" evidence="8">
    <location>
        <begin position="243"/>
        <end position="254"/>
    </location>
</feature>
<feature type="region of interest" description="Disordered" evidence="8">
    <location>
        <begin position="235"/>
        <end position="259"/>
    </location>
</feature>
<protein>
    <recommendedName>
        <fullName evidence="13">CobW/HypB/UreG nucleotide-binding domain-containing protein</fullName>
    </recommendedName>
</protein>
<dbReference type="AlphaFoldDB" id="A0A4T0FV13"/>
<dbReference type="GO" id="GO:0016787">
    <property type="term" value="F:hydrolase activity"/>
    <property type="evidence" value="ECO:0007669"/>
    <property type="project" value="UniProtKB-KW"/>
</dbReference>
<comment type="catalytic activity">
    <reaction evidence="7">
        <text>GTP + H2O = GDP + phosphate + H(+)</text>
        <dbReference type="Rhea" id="RHEA:19669"/>
        <dbReference type="ChEBI" id="CHEBI:15377"/>
        <dbReference type="ChEBI" id="CHEBI:15378"/>
        <dbReference type="ChEBI" id="CHEBI:37565"/>
        <dbReference type="ChEBI" id="CHEBI:43474"/>
        <dbReference type="ChEBI" id="CHEBI:58189"/>
    </reaction>
    <physiologicalReaction direction="left-to-right" evidence="7">
        <dbReference type="Rhea" id="RHEA:19670"/>
    </physiologicalReaction>
</comment>
<keyword evidence="4" id="KW-0342">GTP-binding</keyword>
<evidence type="ECO:0000313" key="11">
    <source>
        <dbReference type="EMBL" id="TIA92559.1"/>
    </source>
</evidence>
<evidence type="ECO:0000256" key="7">
    <source>
        <dbReference type="ARBA" id="ARBA00049117"/>
    </source>
</evidence>
<dbReference type="Gene3D" id="3.30.1220.10">
    <property type="entry name" value="CobW-like, C-terminal domain"/>
    <property type="match status" value="1"/>
</dbReference>
<feature type="domain" description="CobW C-terminal" evidence="10">
    <location>
        <begin position="305"/>
        <end position="373"/>
    </location>
</feature>
<evidence type="ECO:0000256" key="4">
    <source>
        <dbReference type="ARBA" id="ARBA00023134"/>
    </source>
</evidence>
<keyword evidence="3" id="KW-0862">Zinc</keyword>
<dbReference type="InterPro" id="IPR011629">
    <property type="entry name" value="CobW-like_C"/>
</dbReference>
<evidence type="ECO:0000256" key="8">
    <source>
        <dbReference type="SAM" id="MobiDB-lite"/>
    </source>
</evidence>